<dbReference type="RefSeq" id="WP_218858142.1">
    <property type="nucleotide sequence ID" value="NZ_JACCBW010000001.1"/>
</dbReference>
<dbReference type="EMBL" id="JACCBW010000001">
    <property type="protein sequence ID" value="NYE35652.1"/>
    <property type="molecule type" value="Genomic_DNA"/>
</dbReference>
<dbReference type="AlphaFoldDB" id="A0A7Y9KRR9"/>
<evidence type="ECO:0000313" key="3">
    <source>
        <dbReference type="Proteomes" id="UP000549911"/>
    </source>
</evidence>
<sequence>MGNPSRPSAALSHRHDGITALLRTQIKTRDRVRDLAEVYTHEREVNAMLDLVGDMFPTQENPGNHDRKFLEPACGSGNFLEEILRRKLSTVSVRRYGHSERYEHRVLRCLASIYAVDIDKENVVESRERLKWVIATHVDNDLTTWAVSDGFASAVNAILVTNVVQGDTLTQAQSIHFIDYKPGRSGTFTRTWSPLEAPPTVEQLDLFAEPAAQPMKDEVAIHYSLLASNPEPVTAKKKTGTRRDTGTGQQA</sequence>
<name>A0A7Y9KRR9_9ACTN</name>
<evidence type="ECO:0008006" key="4">
    <source>
        <dbReference type="Google" id="ProtNLM"/>
    </source>
</evidence>
<comment type="caution">
    <text evidence="2">The sequence shown here is derived from an EMBL/GenBank/DDBJ whole genome shotgun (WGS) entry which is preliminary data.</text>
</comment>
<dbReference type="SUPFAM" id="SSF53335">
    <property type="entry name" value="S-adenosyl-L-methionine-dependent methyltransferases"/>
    <property type="match status" value="1"/>
</dbReference>
<reference evidence="2 3" key="1">
    <citation type="submission" date="2020-07" db="EMBL/GenBank/DDBJ databases">
        <authorList>
            <person name="Partida-Martinez L."/>
            <person name="Huntemann M."/>
            <person name="Clum A."/>
            <person name="Wang J."/>
            <person name="Palaniappan K."/>
            <person name="Ritter S."/>
            <person name="Chen I.-M."/>
            <person name="Stamatis D."/>
            <person name="Reddy T."/>
            <person name="O'Malley R."/>
            <person name="Daum C."/>
            <person name="Shapiro N."/>
            <person name="Ivanova N."/>
            <person name="Kyrpides N."/>
            <person name="Woyke T."/>
        </authorList>
    </citation>
    <scope>NUCLEOTIDE SEQUENCE [LARGE SCALE GENOMIC DNA]</scope>
    <source>
        <strain evidence="2 3">AT2.17</strain>
    </source>
</reference>
<protein>
    <recommendedName>
        <fullName evidence="4">Type III restriction endonuclease subunit M</fullName>
    </recommendedName>
</protein>
<feature type="region of interest" description="Disordered" evidence="1">
    <location>
        <begin position="232"/>
        <end position="251"/>
    </location>
</feature>
<accession>A0A7Y9KRR9</accession>
<dbReference type="InterPro" id="IPR029063">
    <property type="entry name" value="SAM-dependent_MTases_sf"/>
</dbReference>
<proteinExistence type="predicted"/>
<gene>
    <name evidence="2" type="ORF">F4692_000756</name>
</gene>
<organism evidence="2 3">
    <name type="scientific">Nocardioides cavernae</name>
    <dbReference type="NCBI Taxonomy" id="1921566"/>
    <lineage>
        <taxon>Bacteria</taxon>
        <taxon>Bacillati</taxon>
        <taxon>Actinomycetota</taxon>
        <taxon>Actinomycetes</taxon>
        <taxon>Propionibacteriales</taxon>
        <taxon>Nocardioidaceae</taxon>
        <taxon>Nocardioides</taxon>
    </lineage>
</organism>
<keyword evidence="3" id="KW-1185">Reference proteome</keyword>
<reference evidence="2 3" key="2">
    <citation type="submission" date="2020-08" db="EMBL/GenBank/DDBJ databases">
        <title>The Agave Microbiome: Exploring the role of microbial communities in plant adaptations to desert environments.</title>
        <authorList>
            <person name="Partida-Martinez L.P."/>
        </authorList>
    </citation>
    <scope>NUCLEOTIDE SEQUENCE [LARGE SCALE GENOMIC DNA]</scope>
    <source>
        <strain evidence="2 3">AT2.17</strain>
    </source>
</reference>
<dbReference type="Proteomes" id="UP000549911">
    <property type="component" value="Unassembled WGS sequence"/>
</dbReference>
<evidence type="ECO:0000256" key="1">
    <source>
        <dbReference type="SAM" id="MobiDB-lite"/>
    </source>
</evidence>
<evidence type="ECO:0000313" key="2">
    <source>
        <dbReference type="EMBL" id="NYE35652.1"/>
    </source>
</evidence>
<dbReference type="Gene3D" id="3.40.50.150">
    <property type="entry name" value="Vaccinia Virus protein VP39"/>
    <property type="match status" value="1"/>
</dbReference>